<reference evidence="2" key="2">
    <citation type="submission" date="2023-01" db="EMBL/GenBank/DDBJ databases">
        <authorList>
            <person name="Sun Q."/>
            <person name="Evtushenko L."/>
        </authorList>
    </citation>
    <scope>NUCLEOTIDE SEQUENCE</scope>
    <source>
        <strain evidence="2">VKM Ac-1321</strain>
    </source>
</reference>
<gene>
    <name evidence="2" type="ORF">GCM10017581_087480</name>
</gene>
<dbReference type="InterPro" id="IPR003425">
    <property type="entry name" value="CCB3/YggT"/>
</dbReference>
<keyword evidence="1" id="KW-0472">Membrane</keyword>
<sequence>MGFVIGIVSLALLVFQLLLVARALLDWSVVLAGPSAPGGMRARVISALWRVTEPVLAPVRRALPPVRAGGMSFDLAFIVVFLGIILLRAVLGLLY</sequence>
<dbReference type="GO" id="GO:0016020">
    <property type="term" value="C:membrane"/>
    <property type="evidence" value="ECO:0007669"/>
    <property type="project" value="InterPro"/>
</dbReference>
<evidence type="ECO:0000313" key="3">
    <source>
        <dbReference type="Proteomes" id="UP001143480"/>
    </source>
</evidence>
<reference evidence="2" key="1">
    <citation type="journal article" date="2014" name="Int. J. Syst. Evol. Microbiol.">
        <title>Complete genome sequence of Corynebacterium casei LMG S-19264T (=DSM 44701T), isolated from a smear-ripened cheese.</title>
        <authorList>
            <consortium name="US DOE Joint Genome Institute (JGI-PGF)"/>
            <person name="Walter F."/>
            <person name="Albersmeier A."/>
            <person name="Kalinowski J."/>
            <person name="Ruckert C."/>
        </authorList>
    </citation>
    <scope>NUCLEOTIDE SEQUENCE</scope>
    <source>
        <strain evidence="2">VKM Ac-1321</strain>
    </source>
</reference>
<keyword evidence="3" id="KW-1185">Reference proteome</keyword>
<protein>
    <recommendedName>
        <fullName evidence="4">YggT family protein</fullName>
    </recommendedName>
</protein>
<keyword evidence="1" id="KW-1133">Transmembrane helix</keyword>
<dbReference type="EMBL" id="BSFP01000083">
    <property type="protein sequence ID" value="GLL06997.1"/>
    <property type="molecule type" value="Genomic_DNA"/>
</dbReference>
<dbReference type="AlphaFoldDB" id="A0A9W6KTN2"/>
<name>A0A9W6KTN2_9ACTN</name>
<keyword evidence="1" id="KW-0812">Transmembrane</keyword>
<dbReference type="RefSeq" id="WP_261959031.1">
    <property type="nucleotide sequence ID" value="NZ_BAAAXA010000001.1"/>
</dbReference>
<comment type="caution">
    <text evidence="2">The sequence shown here is derived from an EMBL/GenBank/DDBJ whole genome shotgun (WGS) entry which is preliminary data.</text>
</comment>
<proteinExistence type="predicted"/>
<evidence type="ECO:0000256" key="1">
    <source>
        <dbReference type="SAM" id="Phobius"/>
    </source>
</evidence>
<evidence type="ECO:0008006" key="4">
    <source>
        <dbReference type="Google" id="ProtNLM"/>
    </source>
</evidence>
<evidence type="ECO:0000313" key="2">
    <source>
        <dbReference type="EMBL" id="GLL06997.1"/>
    </source>
</evidence>
<dbReference type="Pfam" id="PF02325">
    <property type="entry name" value="CCB3_YggT"/>
    <property type="match status" value="1"/>
</dbReference>
<feature type="transmembrane region" description="Helical" evidence="1">
    <location>
        <begin position="75"/>
        <end position="94"/>
    </location>
</feature>
<accession>A0A9W6KTN2</accession>
<dbReference type="Proteomes" id="UP001143480">
    <property type="component" value="Unassembled WGS sequence"/>
</dbReference>
<organism evidence="2 3">
    <name type="scientific">Dactylosporangium matsuzakiense</name>
    <dbReference type="NCBI Taxonomy" id="53360"/>
    <lineage>
        <taxon>Bacteria</taxon>
        <taxon>Bacillati</taxon>
        <taxon>Actinomycetota</taxon>
        <taxon>Actinomycetes</taxon>
        <taxon>Micromonosporales</taxon>
        <taxon>Micromonosporaceae</taxon>
        <taxon>Dactylosporangium</taxon>
    </lineage>
</organism>